<reference evidence="2 3" key="1">
    <citation type="journal article" date="2019" name="Commun. Biol.">
        <title>The bagworm genome reveals a unique fibroin gene that provides high tensile strength.</title>
        <authorList>
            <person name="Kono N."/>
            <person name="Nakamura H."/>
            <person name="Ohtoshi R."/>
            <person name="Tomita M."/>
            <person name="Numata K."/>
            <person name="Arakawa K."/>
        </authorList>
    </citation>
    <scope>NUCLEOTIDE SEQUENCE [LARGE SCALE GENOMIC DNA]</scope>
</reference>
<dbReference type="EMBL" id="BGZK01000196">
    <property type="protein sequence ID" value="GBP27609.1"/>
    <property type="molecule type" value="Genomic_DNA"/>
</dbReference>
<feature type="region of interest" description="Disordered" evidence="1">
    <location>
        <begin position="33"/>
        <end position="68"/>
    </location>
</feature>
<dbReference type="Proteomes" id="UP000299102">
    <property type="component" value="Unassembled WGS sequence"/>
</dbReference>
<protein>
    <submittedName>
        <fullName evidence="2">Uncharacterized protein</fullName>
    </submittedName>
</protein>
<evidence type="ECO:0000256" key="1">
    <source>
        <dbReference type="SAM" id="MobiDB-lite"/>
    </source>
</evidence>
<name>A0A4C1UMQ9_EUMVA</name>
<feature type="compositionally biased region" description="Basic and acidic residues" evidence="1">
    <location>
        <begin position="33"/>
        <end position="53"/>
    </location>
</feature>
<accession>A0A4C1UMQ9</accession>
<keyword evidence="3" id="KW-1185">Reference proteome</keyword>
<proteinExistence type="predicted"/>
<organism evidence="2 3">
    <name type="scientific">Eumeta variegata</name>
    <name type="common">Bagworm moth</name>
    <name type="synonym">Eumeta japonica</name>
    <dbReference type="NCBI Taxonomy" id="151549"/>
    <lineage>
        <taxon>Eukaryota</taxon>
        <taxon>Metazoa</taxon>
        <taxon>Ecdysozoa</taxon>
        <taxon>Arthropoda</taxon>
        <taxon>Hexapoda</taxon>
        <taxon>Insecta</taxon>
        <taxon>Pterygota</taxon>
        <taxon>Neoptera</taxon>
        <taxon>Endopterygota</taxon>
        <taxon>Lepidoptera</taxon>
        <taxon>Glossata</taxon>
        <taxon>Ditrysia</taxon>
        <taxon>Tineoidea</taxon>
        <taxon>Psychidae</taxon>
        <taxon>Oiketicinae</taxon>
        <taxon>Eumeta</taxon>
    </lineage>
</organism>
<sequence length="68" mass="7592">MLIYDINATSPKRKKYGSRARAINTWSGPVARADERRRRVDESGAGDFRDTLPRRSAKGVRGLVTETG</sequence>
<dbReference type="AlphaFoldDB" id="A0A4C1UMQ9"/>
<gene>
    <name evidence="2" type="ORF">EVAR_102862_1</name>
</gene>
<evidence type="ECO:0000313" key="3">
    <source>
        <dbReference type="Proteomes" id="UP000299102"/>
    </source>
</evidence>
<evidence type="ECO:0000313" key="2">
    <source>
        <dbReference type="EMBL" id="GBP27609.1"/>
    </source>
</evidence>
<comment type="caution">
    <text evidence="2">The sequence shown here is derived from an EMBL/GenBank/DDBJ whole genome shotgun (WGS) entry which is preliminary data.</text>
</comment>